<dbReference type="Proteomes" id="UP000831817">
    <property type="component" value="Chromosome"/>
</dbReference>
<evidence type="ECO:0000256" key="3">
    <source>
        <dbReference type="ARBA" id="ARBA00022679"/>
    </source>
</evidence>
<dbReference type="GO" id="GO:0032259">
    <property type="term" value="P:methylation"/>
    <property type="evidence" value="ECO:0007669"/>
    <property type="project" value="UniProtKB-KW"/>
</dbReference>
<dbReference type="PANTHER" id="PTHR13370">
    <property type="entry name" value="RNA METHYLASE-RELATED"/>
    <property type="match status" value="1"/>
</dbReference>
<keyword evidence="5 8" id="KW-0680">Restriction system</keyword>
<dbReference type="RefSeq" id="WP_248565054.1">
    <property type="nucleotide sequence ID" value="NZ_AP025698.1"/>
</dbReference>
<comment type="catalytic activity">
    <reaction evidence="7 8">
        <text>a 2'-deoxycytidine in DNA + S-adenosyl-L-methionine = an N(4)-methyl-2'-deoxycytidine in DNA + S-adenosyl-L-homocysteine + H(+)</text>
        <dbReference type="Rhea" id="RHEA:16857"/>
        <dbReference type="Rhea" id="RHEA-COMP:11369"/>
        <dbReference type="Rhea" id="RHEA-COMP:13674"/>
        <dbReference type="ChEBI" id="CHEBI:15378"/>
        <dbReference type="ChEBI" id="CHEBI:57856"/>
        <dbReference type="ChEBI" id="CHEBI:59789"/>
        <dbReference type="ChEBI" id="CHEBI:85452"/>
        <dbReference type="ChEBI" id="CHEBI:137933"/>
        <dbReference type="EC" id="2.1.1.113"/>
    </reaction>
</comment>
<evidence type="ECO:0000256" key="4">
    <source>
        <dbReference type="ARBA" id="ARBA00022691"/>
    </source>
</evidence>
<evidence type="ECO:0000256" key="5">
    <source>
        <dbReference type="ARBA" id="ARBA00022747"/>
    </source>
</evidence>
<name>A0ABM7YD87_9EURY</name>
<dbReference type="GO" id="GO:0008168">
    <property type="term" value="F:methyltransferase activity"/>
    <property type="evidence" value="ECO:0007669"/>
    <property type="project" value="UniProtKB-KW"/>
</dbReference>
<evidence type="ECO:0000256" key="7">
    <source>
        <dbReference type="ARBA" id="ARBA00049120"/>
    </source>
</evidence>
<reference evidence="10 11" key="1">
    <citation type="submission" date="2022-04" db="EMBL/GenBank/DDBJ databases">
        <title>Complete genome of Methanothermobacter tenebrarum strain RMAS.</title>
        <authorList>
            <person name="Nakamura K."/>
            <person name="Oshima K."/>
            <person name="Hattori M."/>
            <person name="Kamagata Y."/>
            <person name="Takamizawa K."/>
        </authorList>
    </citation>
    <scope>NUCLEOTIDE SEQUENCE [LARGE SCALE GENOMIC DNA]</scope>
    <source>
        <strain evidence="10 11">RMAS</strain>
    </source>
</reference>
<dbReference type="PANTHER" id="PTHR13370:SF3">
    <property type="entry name" value="TRNA (GUANINE(10)-N2)-METHYLTRANSFERASE HOMOLOG"/>
    <property type="match status" value="1"/>
</dbReference>
<protein>
    <recommendedName>
        <fullName evidence="8">Type II methyltransferase</fullName>
        <ecNumber evidence="8">2.1.1.113</ecNumber>
    </recommendedName>
    <alternativeName>
        <fullName evidence="8">N-4 cytosine-specific methyltransferase</fullName>
    </alternativeName>
</protein>
<evidence type="ECO:0000256" key="1">
    <source>
        <dbReference type="ARBA" id="ARBA00010203"/>
    </source>
</evidence>
<dbReference type="InterPro" id="IPR002941">
    <property type="entry name" value="DNA_methylase_N4/N6"/>
</dbReference>
<accession>A0ABM7YD87</accession>
<keyword evidence="4 8" id="KW-0949">S-adenosyl-L-methionine</keyword>
<keyword evidence="2 8" id="KW-0489">Methyltransferase</keyword>
<evidence type="ECO:0000256" key="2">
    <source>
        <dbReference type="ARBA" id="ARBA00022603"/>
    </source>
</evidence>
<dbReference type="SUPFAM" id="SSF53335">
    <property type="entry name" value="S-adenosyl-L-methionine-dependent methyltransferases"/>
    <property type="match status" value="1"/>
</dbReference>
<evidence type="ECO:0000313" key="11">
    <source>
        <dbReference type="Proteomes" id="UP000831817"/>
    </source>
</evidence>
<dbReference type="InterPro" id="IPR029063">
    <property type="entry name" value="SAM-dependent_MTases_sf"/>
</dbReference>
<dbReference type="Gene3D" id="3.40.50.150">
    <property type="entry name" value="Vaccinia Virus protein VP39"/>
    <property type="match status" value="1"/>
</dbReference>
<dbReference type="Pfam" id="PF01555">
    <property type="entry name" value="N6_N4_Mtase"/>
    <property type="match status" value="1"/>
</dbReference>
<proteinExistence type="inferred from homology"/>
<dbReference type="EMBL" id="AP025698">
    <property type="protein sequence ID" value="BDH79221.1"/>
    <property type="molecule type" value="Genomic_DNA"/>
</dbReference>
<dbReference type="GeneID" id="71965117"/>
<gene>
    <name evidence="10" type="ORF">MTTB_06000</name>
</gene>
<dbReference type="InterPro" id="IPR017985">
    <property type="entry name" value="MeTrfase_CN4_CS"/>
</dbReference>
<evidence type="ECO:0000259" key="9">
    <source>
        <dbReference type="Pfam" id="PF01555"/>
    </source>
</evidence>
<keyword evidence="11" id="KW-1185">Reference proteome</keyword>
<dbReference type="PRINTS" id="PR00508">
    <property type="entry name" value="S21N4MTFRASE"/>
</dbReference>
<sequence>MKTSHRIIFKNSKDMDEIPAGTVNLILTSPPYPMIEMWDSLFSSFNPRIGEALEDGDGMRAYNLMHEELDRVWDEIDRVTSPGGIVCINIGDATRKIGDSFQVYANHSRIIKYFEEKGYNILPFIIWRKETNKPTKFMGSGMLPPNAYVTHEHEYILIFRKNGPRQFKTKEEHDRRRKSAYFWEERNEWFSDIWTDLKGTPQRLENIKRKTGAYPLRLAYRLINMYSIQGDTVLDPFLGTGTTMIAAMCTARNSIGYEINTKFKSIIEARIKKVKRLSRKLVMERLKKHANLIKRKNTTYRSKYYGFNVMTKQEENILFHIIKEIGKEDENRFKVTYEQF</sequence>
<evidence type="ECO:0000313" key="10">
    <source>
        <dbReference type="EMBL" id="BDH79221.1"/>
    </source>
</evidence>
<dbReference type="InterPro" id="IPR001091">
    <property type="entry name" value="RM_Methyltransferase"/>
</dbReference>
<organism evidence="10 11">
    <name type="scientific">Methanothermobacter tenebrarum</name>
    <dbReference type="NCBI Taxonomy" id="680118"/>
    <lineage>
        <taxon>Archaea</taxon>
        <taxon>Methanobacteriati</taxon>
        <taxon>Methanobacteriota</taxon>
        <taxon>Methanomada group</taxon>
        <taxon>Methanobacteria</taxon>
        <taxon>Methanobacteriales</taxon>
        <taxon>Methanobacteriaceae</taxon>
        <taxon>Methanothermobacter</taxon>
    </lineage>
</organism>
<evidence type="ECO:0000256" key="6">
    <source>
        <dbReference type="ARBA" id="ARBA00023125"/>
    </source>
</evidence>
<comment type="similarity">
    <text evidence="1">Belongs to the N(4)/N(6)-methyltransferase family. N(4) subfamily.</text>
</comment>
<keyword evidence="6" id="KW-0238">DNA-binding</keyword>
<feature type="domain" description="DNA methylase N-4/N-6" evidence="9">
    <location>
        <begin position="23"/>
        <end position="268"/>
    </location>
</feature>
<dbReference type="PROSITE" id="PS00093">
    <property type="entry name" value="N4_MTASE"/>
    <property type="match status" value="1"/>
</dbReference>
<keyword evidence="3" id="KW-0808">Transferase</keyword>
<dbReference type="EC" id="2.1.1.113" evidence="8"/>
<evidence type="ECO:0000256" key="8">
    <source>
        <dbReference type="RuleBase" id="RU362026"/>
    </source>
</evidence>